<dbReference type="CDD" id="cd19493">
    <property type="entry name" value="Rad51B"/>
    <property type="match status" value="1"/>
</dbReference>
<keyword evidence="3" id="KW-0227">DNA damage</keyword>
<dbReference type="AlphaFoldDB" id="A0A1S3JDA9"/>
<feature type="domain" description="RecA family profile 1" evidence="14">
    <location>
        <begin position="37"/>
        <end position="217"/>
    </location>
</feature>
<dbReference type="Gene3D" id="3.40.50.300">
    <property type="entry name" value="P-loop containing nucleotide triphosphate hydrolases"/>
    <property type="match status" value="1"/>
</dbReference>
<dbReference type="GO" id="GO:0033063">
    <property type="term" value="C:Rad51B-Rad51C-Rad51D-XRCC2 complex"/>
    <property type="evidence" value="ECO:0007669"/>
    <property type="project" value="InterPro"/>
</dbReference>
<dbReference type="GO" id="GO:0000724">
    <property type="term" value="P:double-strand break repair via homologous recombination"/>
    <property type="evidence" value="ECO:0007669"/>
    <property type="project" value="InterPro"/>
</dbReference>
<evidence type="ECO:0000256" key="8">
    <source>
        <dbReference type="ARBA" id="ARBA00023242"/>
    </source>
</evidence>
<evidence type="ECO:0000259" key="14">
    <source>
        <dbReference type="PROSITE" id="PS50162"/>
    </source>
</evidence>
<evidence type="ECO:0000256" key="3">
    <source>
        <dbReference type="ARBA" id="ARBA00022763"/>
    </source>
</evidence>
<evidence type="ECO:0000256" key="11">
    <source>
        <dbReference type="ARBA" id="ARBA00073972"/>
    </source>
</evidence>
<dbReference type="PIRSF" id="PIRSF005856">
    <property type="entry name" value="Rad51"/>
    <property type="match status" value="1"/>
</dbReference>
<dbReference type="SUPFAM" id="SSF52540">
    <property type="entry name" value="P-loop containing nucleoside triphosphate hydrolases"/>
    <property type="match status" value="1"/>
</dbReference>
<dbReference type="FunFam" id="3.40.50.300:FF:000806">
    <property type="entry name" value="DNA repair protein RAD51 homolog 2"/>
    <property type="match status" value="1"/>
</dbReference>
<dbReference type="InterPro" id="IPR027417">
    <property type="entry name" value="P-loop_NTPase"/>
</dbReference>
<evidence type="ECO:0000256" key="10">
    <source>
        <dbReference type="ARBA" id="ARBA00062240"/>
    </source>
</evidence>
<comment type="subcellular location">
    <subcellularLocation>
        <location evidence="1">Nucleus</location>
    </subcellularLocation>
</comment>
<keyword evidence="8" id="KW-0539">Nucleus</keyword>
<organism evidence="15 16">
    <name type="scientific">Lingula anatina</name>
    <name type="common">Brachiopod</name>
    <name type="synonym">Lingula unguis</name>
    <dbReference type="NCBI Taxonomy" id="7574"/>
    <lineage>
        <taxon>Eukaryota</taxon>
        <taxon>Metazoa</taxon>
        <taxon>Spiralia</taxon>
        <taxon>Lophotrochozoa</taxon>
        <taxon>Brachiopoda</taxon>
        <taxon>Linguliformea</taxon>
        <taxon>Lingulata</taxon>
        <taxon>Lingulida</taxon>
        <taxon>Linguloidea</taxon>
        <taxon>Lingulidae</taxon>
        <taxon>Lingula</taxon>
    </lineage>
</organism>
<keyword evidence="15" id="KW-1185">Reference proteome</keyword>
<dbReference type="SMART" id="SM00382">
    <property type="entry name" value="AAA"/>
    <property type="match status" value="1"/>
</dbReference>
<dbReference type="PANTHER" id="PTHR46456:SF1">
    <property type="entry name" value="DNA REPAIR PROTEIN RAD51 HOMOLOG 2"/>
    <property type="match status" value="1"/>
</dbReference>
<evidence type="ECO:0000256" key="13">
    <source>
        <dbReference type="ARBA" id="ARBA00079682"/>
    </source>
</evidence>
<keyword evidence="2" id="KW-0547">Nucleotide-binding</keyword>
<gene>
    <name evidence="16" type="primary">LOC106171906</name>
</gene>
<dbReference type="GO" id="GO:0005524">
    <property type="term" value="F:ATP binding"/>
    <property type="evidence" value="ECO:0007669"/>
    <property type="project" value="UniProtKB-KW"/>
</dbReference>
<dbReference type="InParanoid" id="A0A1S3JDA9"/>
<accession>A0A1S3JDA9</accession>
<dbReference type="InterPro" id="IPR003593">
    <property type="entry name" value="AAA+_ATPase"/>
</dbReference>
<dbReference type="GeneID" id="106171906"/>
<name>A0A1S3JDA9_LINAN</name>
<dbReference type="RefSeq" id="XP_013407874.1">
    <property type="nucleotide sequence ID" value="XM_013552420.1"/>
</dbReference>
<evidence type="ECO:0000256" key="4">
    <source>
        <dbReference type="ARBA" id="ARBA00022840"/>
    </source>
</evidence>
<dbReference type="GO" id="GO:0003690">
    <property type="term" value="F:double-stranded DNA binding"/>
    <property type="evidence" value="ECO:0007669"/>
    <property type="project" value="TreeGrafter"/>
</dbReference>
<dbReference type="InterPro" id="IPR020588">
    <property type="entry name" value="RecA_ATP-bd"/>
</dbReference>
<protein>
    <recommendedName>
        <fullName evidence="11">DNA repair protein RAD51 homolog 2</fullName>
    </recommendedName>
    <alternativeName>
        <fullName evidence="12">RAD51 homolog B</fullName>
    </alternativeName>
    <alternativeName>
        <fullName evidence="13">RAD51-like protein 1</fullName>
    </alternativeName>
</protein>
<evidence type="ECO:0000313" key="15">
    <source>
        <dbReference type="Proteomes" id="UP000085678"/>
    </source>
</evidence>
<dbReference type="GO" id="GO:0003697">
    <property type="term" value="F:single-stranded DNA binding"/>
    <property type="evidence" value="ECO:0007669"/>
    <property type="project" value="TreeGrafter"/>
</dbReference>
<evidence type="ECO:0000313" key="16">
    <source>
        <dbReference type="RefSeq" id="XP_013407874.1"/>
    </source>
</evidence>
<dbReference type="STRING" id="7574.A0A1S3JDA9"/>
<evidence type="ECO:0000256" key="5">
    <source>
        <dbReference type="ARBA" id="ARBA00023125"/>
    </source>
</evidence>
<dbReference type="PANTHER" id="PTHR46456">
    <property type="entry name" value="DNA REPAIR PROTEIN RAD51 HOMOLOG 2"/>
    <property type="match status" value="1"/>
</dbReference>
<dbReference type="KEGG" id="lak:106171906"/>
<dbReference type="InterPro" id="IPR013632">
    <property type="entry name" value="Rad51_C"/>
</dbReference>
<keyword evidence="5" id="KW-0238">DNA-binding</keyword>
<comment type="subunit">
    <text evidence="10">Part of the BCDX2 complex consisting of RAD51B, RAD51C, RAD51D and XRCC2; the complex has a ring-like structure arranged into a flat disc around a central channel. The BCDX2 subcomplex RAD51B:RAD51C interacts with RAD51. Interacts with SWSAP1; involved in homologous recombination repair. Interacts with HELQ.</text>
</comment>
<keyword evidence="6" id="KW-0233">DNA recombination</keyword>
<dbReference type="GO" id="GO:0000400">
    <property type="term" value="F:four-way junction DNA binding"/>
    <property type="evidence" value="ECO:0007669"/>
    <property type="project" value="TreeGrafter"/>
</dbReference>
<evidence type="ECO:0000256" key="1">
    <source>
        <dbReference type="ARBA" id="ARBA00004123"/>
    </source>
</evidence>
<dbReference type="PROSITE" id="PS50162">
    <property type="entry name" value="RECA_2"/>
    <property type="match status" value="1"/>
</dbReference>
<dbReference type="InterPro" id="IPR030548">
    <property type="entry name" value="RAD51B"/>
</dbReference>
<keyword evidence="7" id="KW-0234">DNA repair</keyword>
<proteinExistence type="predicted"/>
<comment type="function">
    <text evidence="9">Involved in the homologous recombination repair (HRR) pathway of double-stranded DNA breaks arising during DNA replication or induced by DNA-damaging agents. May promote the assembly of presynaptic RAD51 nucleoprotein filaments. Binds single-stranded DNA and double-stranded DNA and has DNA-dependent ATPase activity. Part of the RAD51 paralog protein complex BCDX2 which acts in the BRCA1-BRCA2-dependent HR pathway. Upon DNA damage, BCDX2 acts downstream of BRCA2 recruitment and upstream of RAD51 recruitment. BCDX2 binds predominantly to the intersection of the four duplex arms of the Holliday junction and to junction of replication forks. The BCDX2 complex was originally reported to bind single-stranded DNA, single-stranded gaps in duplex DNA and specifically to nicks in duplex DNA. The BCDX2 subcomplex RAD51B:RAD51C exhibits single-stranded DNA-dependent ATPase activity suggesting an involvement in early stages of the HR pathway.</text>
</comment>
<dbReference type="Proteomes" id="UP000085678">
    <property type="component" value="Unplaced"/>
</dbReference>
<dbReference type="GO" id="GO:0140664">
    <property type="term" value="F:ATP-dependent DNA damage sensor activity"/>
    <property type="evidence" value="ECO:0007669"/>
    <property type="project" value="InterPro"/>
</dbReference>
<keyword evidence="4" id="KW-0067">ATP-binding</keyword>
<evidence type="ECO:0000256" key="2">
    <source>
        <dbReference type="ARBA" id="ARBA00022741"/>
    </source>
</evidence>
<dbReference type="OrthoDB" id="5957327at2759"/>
<reference evidence="16" key="1">
    <citation type="submission" date="2025-08" db="UniProtKB">
        <authorList>
            <consortium name="RefSeq"/>
        </authorList>
    </citation>
    <scope>IDENTIFICATION</scope>
    <source>
        <tissue evidence="16">Gonads</tissue>
    </source>
</reference>
<evidence type="ECO:0000256" key="7">
    <source>
        <dbReference type="ARBA" id="ARBA00023204"/>
    </source>
</evidence>
<evidence type="ECO:0000256" key="6">
    <source>
        <dbReference type="ARBA" id="ARBA00023172"/>
    </source>
</evidence>
<evidence type="ECO:0000256" key="12">
    <source>
        <dbReference type="ARBA" id="ARBA00078129"/>
    </source>
</evidence>
<sequence length="328" mass="36664">MATKRLKRVGLCPETLERCQRQHILTCSAYELWSAKKKHFLPLSLPELDQVLHGGIPLGTITEIAGPAGCGKTQFSIMLSVLATVPVEMGGLGGAVVYIDTESAFSAERLVEVAQNRFPGHFISEESLLQLTSRVHVYHESTSSQLLKRLQTLEEDIIEKKVKLIILDSVASLVRKEFDSRTSQNLYERTNLLAKEAAILKYLAESFYIPVVVTNQITTRFGFNLSEVDVMEKEDSVTSSENGYVTAALGNTWSHSVNTRLIIQYLDDRYRQILIAKSPVAPFAAHEYDIQDKGIVLKCNGARQYEGTDPGLQQIRVRTSLQKECFPT</sequence>
<dbReference type="GO" id="GO:0005657">
    <property type="term" value="C:replication fork"/>
    <property type="evidence" value="ECO:0007669"/>
    <property type="project" value="TreeGrafter"/>
</dbReference>
<dbReference type="InterPro" id="IPR016467">
    <property type="entry name" value="DNA_recomb/repair_RecA-like"/>
</dbReference>
<evidence type="ECO:0000256" key="9">
    <source>
        <dbReference type="ARBA" id="ARBA00053115"/>
    </source>
</evidence>
<dbReference type="Pfam" id="PF08423">
    <property type="entry name" value="Rad51"/>
    <property type="match status" value="1"/>
</dbReference>